<evidence type="ECO:0000313" key="1">
    <source>
        <dbReference type="EMBL" id="KAF9493257.1"/>
    </source>
</evidence>
<dbReference type="Proteomes" id="UP000807025">
    <property type="component" value="Unassembled WGS sequence"/>
</dbReference>
<reference evidence="1" key="1">
    <citation type="submission" date="2020-11" db="EMBL/GenBank/DDBJ databases">
        <authorList>
            <consortium name="DOE Joint Genome Institute"/>
            <person name="Ahrendt S."/>
            <person name="Riley R."/>
            <person name="Andreopoulos W."/>
            <person name="Labutti K."/>
            <person name="Pangilinan J."/>
            <person name="Ruiz-Duenas F.J."/>
            <person name="Barrasa J.M."/>
            <person name="Sanchez-Garcia M."/>
            <person name="Camarero S."/>
            <person name="Miyauchi S."/>
            <person name="Serrano A."/>
            <person name="Linde D."/>
            <person name="Babiker R."/>
            <person name="Drula E."/>
            <person name="Ayuso-Fernandez I."/>
            <person name="Pacheco R."/>
            <person name="Padilla G."/>
            <person name="Ferreira P."/>
            <person name="Barriuso J."/>
            <person name="Kellner H."/>
            <person name="Castanera R."/>
            <person name="Alfaro M."/>
            <person name="Ramirez L."/>
            <person name="Pisabarro A.G."/>
            <person name="Kuo A."/>
            <person name="Tritt A."/>
            <person name="Lipzen A."/>
            <person name="He G."/>
            <person name="Yan M."/>
            <person name="Ng V."/>
            <person name="Cullen D."/>
            <person name="Martin F."/>
            <person name="Rosso M.-N."/>
            <person name="Henrissat B."/>
            <person name="Hibbett D."/>
            <person name="Martinez A.T."/>
            <person name="Grigoriev I.V."/>
        </authorList>
    </citation>
    <scope>NUCLEOTIDE SEQUENCE</scope>
    <source>
        <strain evidence="1">ATCC 90797</strain>
    </source>
</reference>
<sequence length="77" mass="8453">MLTFSLLAIQYLPTSQLRAGMELIPMQYSTVEHGTSLFWSLMSLAGYSECQTSMASTLISTGHAPFPLHPFPVLFVG</sequence>
<keyword evidence="2" id="KW-1185">Reference proteome</keyword>
<organism evidence="1 2">
    <name type="scientific">Pleurotus eryngii</name>
    <name type="common">Boletus of the steppes</name>
    <dbReference type="NCBI Taxonomy" id="5323"/>
    <lineage>
        <taxon>Eukaryota</taxon>
        <taxon>Fungi</taxon>
        <taxon>Dikarya</taxon>
        <taxon>Basidiomycota</taxon>
        <taxon>Agaricomycotina</taxon>
        <taxon>Agaricomycetes</taxon>
        <taxon>Agaricomycetidae</taxon>
        <taxon>Agaricales</taxon>
        <taxon>Pleurotineae</taxon>
        <taxon>Pleurotaceae</taxon>
        <taxon>Pleurotus</taxon>
    </lineage>
</organism>
<dbReference type="AlphaFoldDB" id="A0A9P5ZRP7"/>
<evidence type="ECO:0000313" key="2">
    <source>
        <dbReference type="Proteomes" id="UP000807025"/>
    </source>
</evidence>
<protein>
    <submittedName>
        <fullName evidence="1">Uncharacterized protein</fullName>
    </submittedName>
</protein>
<dbReference type="OrthoDB" id="10334859at2759"/>
<dbReference type="EMBL" id="MU154588">
    <property type="protein sequence ID" value="KAF9493257.1"/>
    <property type="molecule type" value="Genomic_DNA"/>
</dbReference>
<accession>A0A9P5ZRP7</accession>
<name>A0A9P5ZRP7_PLEER</name>
<proteinExistence type="predicted"/>
<comment type="caution">
    <text evidence="1">The sequence shown here is derived from an EMBL/GenBank/DDBJ whole genome shotgun (WGS) entry which is preliminary data.</text>
</comment>
<gene>
    <name evidence="1" type="ORF">BDN71DRAFT_1108684</name>
</gene>